<dbReference type="EMBL" id="CAEZYN010000034">
    <property type="protein sequence ID" value="CAB4721954.1"/>
    <property type="molecule type" value="Genomic_DNA"/>
</dbReference>
<dbReference type="AlphaFoldDB" id="A0A6J6RLX9"/>
<proteinExistence type="predicted"/>
<sequence>MPATPDIKPVNVKTIILWRTTLIPANLAASALCPMARVLLPNGVRCNSRPKIIPKIIIIGRVFGINVVPNVSKPKLVQNSGNSFTVFSPKIPLAIPRYNARVPMVTASEPSPSLVTKKPFKNPHTVPTTRQIIIASQIGAPLA</sequence>
<accession>A0A6J6RLX9</accession>
<protein>
    <submittedName>
        <fullName evidence="1">Unannotated protein</fullName>
    </submittedName>
</protein>
<reference evidence="1" key="1">
    <citation type="submission" date="2020-05" db="EMBL/GenBank/DDBJ databases">
        <authorList>
            <person name="Chiriac C."/>
            <person name="Salcher M."/>
            <person name="Ghai R."/>
            <person name="Kavagutti S V."/>
        </authorList>
    </citation>
    <scope>NUCLEOTIDE SEQUENCE</scope>
</reference>
<evidence type="ECO:0000313" key="1">
    <source>
        <dbReference type="EMBL" id="CAB4721954.1"/>
    </source>
</evidence>
<organism evidence="1">
    <name type="scientific">freshwater metagenome</name>
    <dbReference type="NCBI Taxonomy" id="449393"/>
    <lineage>
        <taxon>unclassified sequences</taxon>
        <taxon>metagenomes</taxon>
        <taxon>ecological metagenomes</taxon>
    </lineage>
</organism>
<gene>
    <name evidence="1" type="ORF">UFOPK2715_00501</name>
</gene>
<name>A0A6J6RLX9_9ZZZZ</name>